<dbReference type="AlphaFoldDB" id="A0A9Q0BV85"/>
<reference evidence="1" key="1">
    <citation type="journal article" date="2023" name="Genome Biol. Evol.">
        <title>Long-read-based Genome Assembly of Drosophila gunungcola Reveals Fewer Chemosensory Genes in Flower-breeding Species.</title>
        <authorList>
            <person name="Negi A."/>
            <person name="Liao B.Y."/>
            <person name="Yeh S.D."/>
        </authorList>
    </citation>
    <scope>NUCLEOTIDE SEQUENCE</scope>
    <source>
        <strain evidence="1">Sukarami</strain>
    </source>
</reference>
<organism evidence="1 2">
    <name type="scientific">Drosophila gunungcola</name>
    <name type="common">fruit fly</name>
    <dbReference type="NCBI Taxonomy" id="103775"/>
    <lineage>
        <taxon>Eukaryota</taxon>
        <taxon>Metazoa</taxon>
        <taxon>Ecdysozoa</taxon>
        <taxon>Arthropoda</taxon>
        <taxon>Hexapoda</taxon>
        <taxon>Insecta</taxon>
        <taxon>Pterygota</taxon>
        <taxon>Neoptera</taxon>
        <taxon>Endopterygota</taxon>
        <taxon>Diptera</taxon>
        <taxon>Brachycera</taxon>
        <taxon>Muscomorpha</taxon>
        <taxon>Ephydroidea</taxon>
        <taxon>Drosophilidae</taxon>
        <taxon>Drosophila</taxon>
        <taxon>Sophophora</taxon>
    </lineage>
</organism>
<sequence length="201" mass="21695">MSLKKTSSISMTINQNTSFVSRNNSQTFLLGSFEEFLDLYPVVSNELFAIPPLRSSISGGSTLLQGFMASGNPHLMTQELPIPEGSYLNNNMQFASNFGNLANNISNAKSNTKILDKRQQSRNFAALTFILFGLSHRSTDSEDDIHVTNEASLGSADSTVEDVPADIDQAVVGTAELTTEPMAFLQGLNVIRKSDAVQPGG</sequence>
<dbReference type="Proteomes" id="UP001059596">
    <property type="component" value="Chromosome 3R"/>
</dbReference>
<comment type="caution">
    <text evidence="1">The sequence shown here is derived from an EMBL/GenBank/DDBJ whole genome shotgun (WGS) entry which is preliminary data.</text>
</comment>
<gene>
    <name evidence="1" type="ORF">M5D96_002006</name>
</gene>
<name>A0A9Q0BV85_9MUSC</name>
<protein>
    <submittedName>
        <fullName evidence="1">Uncharacterized protein</fullName>
    </submittedName>
</protein>
<dbReference type="EMBL" id="JAMKOV010000001">
    <property type="protein sequence ID" value="KAI8045817.1"/>
    <property type="molecule type" value="Genomic_DNA"/>
</dbReference>
<evidence type="ECO:0000313" key="2">
    <source>
        <dbReference type="Proteomes" id="UP001059596"/>
    </source>
</evidence>
<keyword evidence="2" id="KW-1185">Reference proteome</keyword>
<proteinExistence type="predicted"/>
<accession>A0A9Q0BV85</accession>
<evidence type="ECO:0000313" key="1">
    <source>
        <dbReference type="EMBL" id="KAI8045817.1"/>
    </source>
</evidence>